<proteinExistence type="inferred from homology"/>
<dbReference type="eggNOG" id="COG0589">
    <property type="taxonomic scope" value="Bacteria"/>
</dbReference>
<dbReference type="PANTHER" id="PTHR46268">
    <property type="entry name" value="STRESS RESPONSE PROTEIN NHAX"/>
    <property type="match status" value="1"/>
</dbReference>
<gene>
    <name evidence="3" type="ORF">GORHZ_118_00880</name>
</gene>
<dbReference type="STRING" id="1108045.GORHZ_118_00880"/>
<dbReference type="Proteomes" id="UP000008363">
    <property type="component" value="Unassembled WGS sequence"/>
</dbReference>
<dbReference type="PRINTS" id="PR01438">
    <property type="entry name" value="UNVRSLSTRESS"/>
</dbReference>
<feature type="domain" description="UspA" evidence="2">
    <location>
        <begin position="9"/>
        <end position="144"/>
    </location>
</feature>
<dbReference type="CDD" id="cd23659">
    <property type="entry name" value="USP_At3g01520-like"/>
    <property type="match status" value="1"/>
</dbReference>
<evidence type="ECO:0000259" key="2">
    <source>
        <dbReference type="Pfam" id="PF00582"/>
    </source>
</evidence>
<dbReference type="RefSeq" id="WP_006334002.1">
    <property type="nucleotide sequence ID" value="NZ_BAHC01000118.1"/>
</dbReference>
<dbReference type="EMBL" id="BAHC01000118">
    <property type="protein sequence ID" value="GAB90871.1"/>
    <property type="molecule type" value="Genomic_DNA"/>
</dbReference>
<dbReference type="SUPFAM" id="SSF52402">
    <property type="entry name" value="Adenine nucleotide alpha hydrolases-like"/>
    <property type="match status" value="2"/>
</dbReference>
<dbReference type="Gene3D" id="3.40.50.620">
    <property type="entry name" value="HUPs"/>
    <property type="match status" value="2"/>
</dbReference>
<dbReference type="OrthoDB" id="3174546at2"/>
<sequence length="294" mass="31181">MSDSQNAPLIVGIDGSETALGAARWAGALSARTHARVDLVNAVPGDSWYSPLLDEYAMAGDKTLHDQVRELGDAKLEDAARAVREVSPDSEITTTTCTGAFADHIKSHSEGAQMVVIGARVSLRETLGGQVMPIIRAAKCPVLAWREPTADDDAHANRVVVGSDESENADRALLAALNHAHLFGGRVTVAYFQQVSTLIGSAYATTAIDWDRLRRNEAQRLKASIADTCAKFPDVEVEVVYDENAAGRGLNELSRSAGLVVVGSRGRGAVKGMLLGSVSQSLVHHAHCPVLVVP</sequence>
<comment type="caution">
    <text evidence="3">The sequence shown here is derived from an EMBL/GenBank/DDBJ whole genome shotgun (WGS) entry which is preliminary data.</text>
</comment>
<feature type="domain" description="UspA" evidence="2">
    <location>
        <begin position="157"/>
        <end position="294"/>
    </location>
</feature>
<dbReference type="InterPro" id="IPR006016">
    <property type="entry name" value="UspA"/>
</dbReference>
<dbReference type="InterPro" id="IPR014729">
    <property type="entry name" value="Rossmann-like_a/b/a_fold"/>
</dbReference>
<comment type="similarity">
    <text evidence="1">Belongs to the universal stress protein A family.</text>
</comment>
<keyword evidence="4" id="KW-1185">Reference proteome</keyword>
<dbReference type="Pfam" id="PF00582">
    <property type="entry name" value="Usp"/>
    <property type="match status" value="2"/>
</dbReference>
<name>K6WAU6_9ACTN</name>
<evidence type="ECO:0000313" key="4">
    <source>
        <dbReference type="Proteomes" id="UP000008363"/>
    </source>
</evidence>
<accession>K6WAU6</accession>
<reference evidence="3 4" key="1">
    <citation type="submission" date="2012-08" db="EMBL/GenBank/DDBJ databases">
        <title>Whole genome shotgun sequence of Gordonia rhizosphera NBRC 16068.</title>
        <authorList>
            <person name="Takarada H."/>
            <person name="Isaki S."/>
            <person name="Hosoyama A."/>
            <person name="Tsuchikane K."/>
            <person name="Katsumata H."/>
            <person name="Baba S."/>
            <person name="Ohji S."/>
            <person name="Yamazaki S."/>
            <person name="Fujita N."/>
        </authorList>
    </citation>
    <scope>NUCLEOTIDE SEQUENCE [LARGE SCALE GENOMIC DNA]</scope>
    <source>
        <strain evidence="3 4">NBRC 16068</strain>
    </source>
</reference>
<protein>
    <submittedName>
        <fullName evidence="3">Usp family protein</fullName>
    </submittedName>
</protein>
<evidence type="ECO:0000256" key="1">
    <source>
        <dbReference type="ARBA" id="ARBA00008791"/>
    </source>
</evidence>
<organism evidence="3 4">
    <name type="scientific">Gordonia rhizosphera NBRC 16068</name>
    <dbReference type="NCBI Taxonomy" id="1108045"/>
    <lineage>
        <taxon>Bacteria</taxon>
        <taxon>Bacillati</taxon>
        <taxon>Actinomycetota</taxon>
        <taxon>Actinomycetes</taxon>
        <taxon>Mycobacteriales</taxon>
        <taxon>Gordoniaceae</taxon>
        <taxon>Gordonia</taxon>
    </lineage>
</organism>
<dbReference type="AlphaFoldDB" id="K6WAU6"/>
<evidence type="ECO:0000313" key="3">
    <source>
        <dbReference type="EMBL" id="GAB90871.1"/>
    </source>
</evidence>
<dbReference type="InterPro" id="IPR006015">
    <property type="entry name" value="Universal_stress_UspA"/>
</dbReference>
<dbReference type="PANTHER" id="PTHR46268:SF6">
    <property type="entry name" value="UNIVERSAL STRESS PROTEIN UP12"/>
    <property type="match status" value="1"/>
</dbReference>
<dbReference type="CDD" id="cd00293">
    <property type="entry name" value="USP-like"/>
    <property type="match status" value="1"/>
</dbReference>